<name>A0AAC9RH63_9CLOT</name>
<gene>
    <name evidence="1" type="ORF">CLFO_12200</name>
</gene>
<sequence>MEIKSEILKYWDDEPVENYKKEEENIVKNPLNNVEDALFAFIMGLMY</sequence>
<dbReference type="EMBL" id="CP020559">
    <property type="protein sequence ID" value="ARE86869.1"/>
    <property type="molecule type" value="Genomic_DNA"/>
</dbReference>
<dbReference type="RefSeq" id="WP_156778767.1">
    <property type="nucleotide sequence ID" value="NZ_CP017603.1"/>
</dbReference>
<dbReference type="Proteomes" id="UP000192478">
    <property type="component" value="Chromosome"/>
</dbReference>
<organism evidence="1 2">
    <name type="scientific">Clostridium formicaceticum</name>
    <dbReference type="NCBI Taxonomy" id="1497"/>
    <lineage>
        <taxon>Bacteria</taxon>
        <taxon>Bacillati</taxon>
        <taxon>Bacillota</taxon>
        <taxon>Clostridia</taxon>
        <taxon>Eubacteriales</taxon>
        <taxon>Clostridiaceae</taxon>
        <taxon>Clostridium</taxon>
    </lineage>
</organism>
<evidence type="ECO:0000313" key="2">
    <source>
        <dbReference type="Proteomes" id="UP000192478"/>
    </source>
</evidence>
<accession>A0AAC9RH63</accession>
<reference evidence="1 2" key="1">
    <citation type="submission" date="2017-03" db="EMBL/GenBank/DDBJ databases">
        <title>Complete sequence of Clostridium formicaceticum DSM 92.</title>
        <authorList>
            <person name="Poehlein A."/>
            <person name="Karl M."/>
            <person name="Bengelsdorf F.R."/>
            <person name="Duerre P."/>
            <person name="Daniel R."/>
        </authorList>
    </citation>
    <scope>NUCLEOTIDE SEQUENCE [LARGE SCALE GENOMIC DNA]</scope>
    <source>
        <strain evidence="1 2">DSM 92</strain>
    </source>
</reference>
<proteinExistence type="predicted"/>
<dbReference type="AlphaFoldDB" id="A0AAC9RH63"/>
<evidence type="ECO:0000313" key="1">
    <source>
        <dbReference type="EMBL" id="ARE86869.1"/>
    </source>
</evidence>
<protein>
    <submittedName>
        <fullName evidence="1">Uncharacterized protein</fullName>
    </submittedName>
</protein>